<dbReference type="EMBL" id="BK015489">
    <property type="protein sequence ID" value="DAE09625.1"/>
    <property type="molecule type" value="Genomic_DNA"/>
</dbReference>
<name>A0A8S5PT24_9CAUD</name>
<sequence>MERFEVVVRMKSGDTHIFLTDDSDICDRVIDEMNLGRDFISIEGHLLINLDELESISNKPILVINSKS</sequence>
<organism evidence="1">
    <name type="scientific">Siphoviridae sp. ctDtx1</name>
    <dbReference type="NCBI Taxonomy" id="2825391"/>
    <lineage>
        <taxon>Viruses</taxon>
        <taxon>Duplodnaviria</taxon>
        <taxon>Heunggongvirae</taxon>
        <taxon>Uroviricota</taxon>
        <taxon>Caudoviricetes</taxon>
    </lineage>
</organism>
<proteinExistence type="predicted"/>
<protein>
    <submittedName>
        <fullName evidence="1">Uncharacterized protein</fullName>
    </submittedName>
</protein>
<reference evidence="1" key="1">
    <citation type="journal article" date="2021" name="Proc. Natl. Acad. Sci. U.S.A.">
        <title>A Catalog of Tens of Thousands of Viruses from Human Metagenomes Reveals Hidden Associations with Chronic Diseases.</title>
        <authorList>
            <person name="Tisza M.J."/>
            <person name="Buck C.B."/>
        </authorList>
    </citation>
    <scope>NUCLEOTIDE SEQUENCE</scope>
    <source>
        <strain evidence="1">CtDtx1</strain>
    </source>
</reference>
<accession>A0A8S5PT24</accession>
<evidence type="ECO:0000313" key="1">
    <source>
        <dbReference type="EMBL" id="DAE09625.1"/>
    </source>
</evidence>